<dbReference type="SUPFAM" id="SSF81345">
    <property type="entry name" value="ABC transporter involved in vitamin B12 uptake, BtuC"/>
    <property type="match status" value="1"/>
</dbReference>
<protein>
    <recommendedName>
        <fullName evidence="12">ABC-3 protein</fullName>
    </recommendedName>
</protein>
<evidence type="ECO:0008006" key="12">
    <source>
        <dbReference type="Google" id="ProtNLM"/>
    </source>
</evidence>
<comment type="subcellular location">
    <subcellularLocation>
        <location evidence="1 8">Cell membrane</location>
        <topology evidence="1 8">Multi-pass membrane protein</topology>
    </subcellularLocation>
</comment>
<keyword evidence="6 9" id="KW-1133">Transmembrane helix</keyword>
<evidence type="ECO:0000256" key="5">
    <source>
        <dbReference type="ARBA" id="ARBA00022692"/>
    </source>
</evidence>
<dbReference type="GO" id="GO:0010043">
    <property type="term" value="P:response to zinc ion"/>
    <property type="evidence" value="ECO:0007669"/>
    <property type="project" value="TreeGrafter"/>
</dbReference>
<evidence type="ECO:0000256" key="3">
    <source>
        <dbReference type="ARBA" id="ARBA00022448"/>
    </source>
</evidence>
<dbReference type="CDD" id="cd06550">
    <property type="entry name" value="TM_ABC_iron-siderophores_like"/>
    <property type="match status" value="1"/>
</dbReference>
<evidence type="ECO:0000313" key="10">
    <source>
        <dbReference type="EMBL" id="ACE06025.1"/>
    </source>
</evidence>
<sequence>MEIFWILLVSSLAAVNCTLVGTYLVLRKVTMMADAITHAVLPGIVLAFLFTGSKSSLVMLLGAGSTGILASLLVAFLHQKVKLQSDASIGINFTWLFALGIVLISLFSRKVDLDPDCVLYGEVAYVPLNIWQTSSGINLGPQAVYMLGFMLLLNLAFILLNYKELAVTTFDPGFASVIGIRTHVWHYLLMAATSFTAVASFEIAGAILVVALFVVPASIAYLLTQRLSRLLILGCIIGIVIAVVGYFLAIWLDGSISGAMVTVAGILFFATWIVKKYQHRISEKLMIPLGKVFHD</sequence>
<evidence type="ECO:0000256" key="4">
    <source>
        <dbReference type="ARBA" id="ARBA00022475"/>
    </source>
</evidence>
<evidence type="ECO:0000256" key="9">
    <source>
        <dbReference type="SAM" id="Phobius"/>
    </source>
</evidence>
<feature type="transmembrane region" description="Helical" evidence="9">
    <location>
        <begin position="256"/>
        <end position="274"/>
    </location>
</feature>
<dbReference type="InterPro" id="IPR037294">
    <property type="entry name" value="ABC_BtuC-like"/>
</dbReference>
<feature type="transmembrane region" description="Helical" evidence="9">
    <location>
        <begin position="143"/>
        <end position="162"/>
    </location>
</feature>
<dbReference type="EMBL" id="CP001102">
    <property type="protein sequence ID" value="ACE06025.1"/>
    <property type="molecule type" value="Genomic_DNA"/>
</dbReference>
<keyword evidence="7 9" id="KW-0472">Membrane</keyword>
<feature type="transmembrane region" description="Helical" evidence="9">
    <location>
        <begin position="57"/>
        <end position="77"/>
    </location>
</feature>
<evidence type="ECO:0000256" key="2">
    <source>
        <dbReference type="ARBA" id="ARBA00008034"/>
    </source>
</evidence>
<dbReference type="Gene3D" id="1.10.3470.10">
    <property type="entry name" value="ABC transporter involved in vitamin B12 uptake, BtuC"/>
    <property type="match status" value="1"/>
</dbReference>
<evidence type="ECO:0000256" key="8">
    <source>
        <dbReference type="RuleBase" id="RU003943"/>
    </source>
</evidence>
<name>B3ES23_AMOA5</name>
<comment type="similarity">
    <text evidence="2 8">Belongs to the ABC-3 integral membrane protein family.</text>
</comment>
<dbReference type="PANTHER" id="PTHR30477:SF8">
    <property type="entry name" value="METAL TRANSPORT SYSTEM MEMBRANE PROTEIN CT_070-RELATED"/>
    <property type="match status" value="1"/>
</dbReference>
<dbReference type="KEGG" id="aas:Aasi_0627"/>
<feature type="transmembrane region" description="Helical" evidence="9">
    <location>
        <begin position="174"/>
        <end position="197"/>
    </location>
</feature>
<dbReference type="GO" id="GO:0043190">
    <property type="term" value="C:ATP-binding cassette (ABC) transporter complex"/>
    <property type="evidence" value="ECO:0007669"/>
    <property type="project" value="InterPro"/>
</dbReference>
<keyword evidence="11" id="KW-1185">Reference proteome</keyword>
<keyword evidence="4" id="KW-1003">Cell membrane</keyword>
<feature type="transmembrane region" description="Helical" evidence="9">
    <location>
        <begin position="6"/>
        <end position="26"/>
    </location>
</feature>
<proteinExistence type="inferred from homology"/>
<evidence type="ECO:0000256" key="6">
    <source>
        <dbReference type="ARBA" id="ARBA00022989"/>
    </source>
</evidence>
<feature type="transmembrane region" description="Helical" evidence="9">
    <location>
        <begin position="33"/>
        <end position="51"/>
    </location>
</feature>
<reference evidence="10 11" key="1">
    <citation type="journal article" date="2010" name="J. Bacteriol.">
        <title>The genome of the amoeba symbiont 'Candidatus Amoebophilus asiaticus' reveals common mechanisms for host cell interaction among amoeba-associated bacteria.</title>
        <authorList>
            <person name="Schmitz-Esser S."/>
            <person name="Tischler P."/>
            <person name="Arnold R."/>
            <person name="Montanaro J."/>
            <person name="Wagner M."/>
            <person name="Rattei T."/>
            <person name="Horn M."/>
        </authorList>
    </citation>
    <scope>NUCLEOTIDE SEQUENCE [LARGE SCALE GENOMIC DNA]</scope>
    <source>
        <strain evidence="10 11">5a2</strain>
    </source>
</reference>
<evidence type="ECO:0000256" key="1">
    <source>
        <dbReference type="ARBA" id="ARBA00004651"/>
    </source>
</evidence>
<dbReference type="Pfam" id="PF00950">
    <property type="entry name" value="ABC-3"/>
    <property type="match status" value="1"/>
</dbReference>
<dbReference type="RefSeq" id="WP_012472792.1">
    <property type="nucleotide sequence ID" value="NC_010830.1"/>
</dbReference>
<dbReference type="PANTHER" id="PTHR30477">
    <property type="entry name" value="ABC-TRANSPORTER METAL-BINDING PROTEIN"/>
    <property type="match status" value="1"/>
</dbReference>
<organism evidence="10 11">
    <name type="scientific">Amoebophilus asiaticus (strain 5a2)</name>
    <dbReference type="NCBI Taxonomy" id="452471"/>
    <lineage>
        <taxon>Bacteria</taxon>
        <taxon>Pseudomonadati</taxon>
        <taxon>Bacteroidota</taxon>
        <taxon>Cytophagia</taxon>
        <taxon>Cytophagales</taxon>
        <taxon>Amoebophilaceae</taxon>
        <taxon>Candidatus Amoebophilus</taxon>
    </lineage>
</organism>
<accession>B3ES23</accession>
<evidence type="ECO:0000313" key="11">
    <source>
        <dbReference type="Proteomes" id="UP000001227"/>
    </source>
</evidence>
<gene>
    <name evidence="10" type="ordered locus">Aasi_0627</name>
</gene>
<keyword evidence="3 8" id="KW-0813">Transport</keyword>
<keyword evidence="5 8" id="KW-0812">Transmembrane</keyword>
<dbReference type="GO" id="GO:0055085">
    <property type="term" value="P:transmembrane transport"/>
    <property type="evidence" value="ECO:0007669"/>
    <property type="project" value="InterPro"/>
</dbReference>
<evidence type="ECO:0000256" key="7">
    <source>
        <dbReference type="ARBA" id="ARBA00023136"/>
    </source>
</evidence>
<feature type="transmembrane region" description="Helical" evidence="9">
    <location>
        <begin position="230"/>
        <end position="250"/>
    </location>
</feature>
<dbReference type="HOGENOM" id="CLU_028808_4_1_10"/>
<dbReference type="STRING" id="452471.Aasi_0627"/>
<dbReference type="InterPro" id="IPR001626">
    <property type="entry name" value="ABC_TroCD"/>
</dbReference>
<dbReference type="eggNOG" id="COG1108">
    <property type="taxonomic scope" value="Bacteria"/>
</dbReference>
<feature type="transmembrane region" description="Helical" evidence="9">
    <location>
        <begin position="203"/>
        <end position="223"/>
    </location>
</feature>
<dbReference type="OrthoDB" id="9788905at2"/>
<dbReference type="AlphaFoldDB" id="B3ES23"/>
<feature type="transmembrane region" description="Helical" evidence="9">
    <location>
        <begin position="89"/>
        <end position="107"/>
    </location>
</feature>
<dbReference type="Proteomes" id="UP000001227">
    <property type="component" value="Chromosome"/>
</dbReference>